<dbReference type="Gramene" id="evm.model.06.929">
    <property type="protein sequence ID" value="cds.evm.model.06.929"/>
    <property type="gene ID" value="evm.TU.06.929"/>
</dbReference>
<keyword evidence="3" id="KW-1185">Reference proteome</keyword>
<evidence type="ECO:0000313" key="3">
    <source>
        <dbReference type="Proteomes" id="UP000596661"/>
    </source>
</evidence>
<dbReference type="EnsemblPlants" id="evm.model.06.929">
    <property type="protein sequence ID" value="cds.evm.model.06.929"/>
    <property type="gene ID" value="evm.TU.06.929"/>
</dbReference>
<proteinExistence type="predicted"/>
<dbReference type="Proteomes" id="UP000596661">
    <property type="component" value="Chromosome 6"/>
</dbReference>
<name>A0A803Q0K8_CANSA</name>
<reference evidence="2" key="2">
    <citation type="submission" date="2021-03" db="UniProtKB">
        <authorList>
            <consortium name="EnsemblPlants"/>
        </authorList>
    </citation>
    <scope>IDENTIFICATION</scope>
</reference>
<evidence type="ECO:0000256" key="1">
    <source>
        <dbReference type="SAM" id="MobiDB-lite"/>
    </source>
</evidence>
<dbReference type="AlphaFoldDB" id="A0A803Q0K8"/>
<reference evidence="2" key="1">
    <citation type="submission" date="2018-11" db="EMBL/GenBank/DDBJ databases">
        <authorList>
            <person name="Grassa J C."/>
        </authorList>
    </citation>
    <scope>NUCLEOTIDE SEQUENCE [LARGE SCALE GENOMIC DNA]</scope>
</reference>
<feature type="region of interest" description="Disordered" evidence="1">
    <location>
        <begin position="140"/>
        <end position="164"/>
    </location>
</feature>
<evidence type="ECO:0000313" key="2">
    <source>
        <dbReference type="EnsemblPlants" id="cds.evm.model.06.929"/>
    </source>
</evidence>
<protein>
    <submittedName>
        <fullName evidence="2">Uncharacterized protein</fullName>
    </submittedName>
</protein>
<sequence length="298" mass="33392">MGIQSKFLYESTETSPTPNCANFNLEDFEFDTSHRFLHLNDFEPKILSPDYGDPWRGDSLPSSMSFADELFCDGKVVPLAPTPPLKLPPRLSAQSNGKVVGPVSPRTPRSVLNKVAFSRQCLWNDDFDPFMAAIENVRGKNHKRARSMSPSSRAQPGESVSLGRPIMDNGLDSNELRQPNRWKVVAEPKGVAMARRVRKPADPISAPAQIKRQKKLWFPLKGPSNRKVSDEENKVKDQNVGLLSKATFLSRLISFKSINKTQHNQDEKAMTQASKMSIVQYKPRLSSLCLGYGSKYLD</sequence>
<dbReference type="EMBL" id="UZAU01000584">
    <property type="status" value="NOT_ANNOTATED_CDS"/>
    <property type="molecule type" value="Genomic_DNA"/>
</dbReference>
<organism evidence="2 3">
    <name type="scientific">Cannabis sativa</name>
    <name type="common">Hemp</name>
    <name type="synonym">Marijuana</name>
    <dbReference type="NCBI Taxonomy" id="3483"/>
    <lineage>
        <taxon>Eukaryota</taxon>
        <taxon>Viridiplantae</taxon>
        <taxon>Streptophyta</taxon>
        <taxon>Embryophyta</taxon>
        <taxon>Tracheophyta</taxon>
        <taxon>Spermatophyta</taxon>
        <taxon>Magnoliopsida</taxon>
        <taxon>eudicotyledons</taxon>
        <taxon>Gunneridae</taxon>
        <taxon>Pentapetalae</taxon>
        <taxon>rosids</taxon>
        <taxon>fabids</taxon>
        <taxon>Rosales</taxon>
        <taxon>Cannabaceae</taxon>
        <taxon>Cannabis</taxon>
    </lineage>
</organism>
<accession>A0A803Q0K8</accession>
<dbReference type="OMA" id="CLWNDDF"/>